<evidence type="ECO:0008006" key="2">
    <source>
        <dbReference type="Google" id="ProtNLM"/>
    </source>
</evidence>
<dbReference type="NCBIfam" id="NF038110">
    <property type="entry name" value="Lys_methyl_FliB"/>
    <property type="match status" value="1"/>
</dbReference>
<reference evidence="1" key="1">
    <citation type="submission" date="2009-10" db="EMBL/GenBank/DDBJ databases">
        <title>Diversity of trophic interactions inside an arsenic-rich microbial ecosystem.</title>
        <authorList>
            <person name="Bertin P.N."/>
            <person name="Heinrich-Salmeron A."/>
            <person name="Pelletier E."/>
            <person name="Goulhen-Chollet F."/>
            <person name="Arsene-Ploetze F."/>
            <person name="Gallien S."/>
            <person name="Calteau A."/>
            <person name="Vallenet D."/>
            <person name="Casiot C."/>
            <person name="Chane-Woon-Ming B."/>
            <person name="Giloteaux L."/>
            <person name="Barakat M."/>
            <person name="Bonnefoy V."/>
            <person name="Bruneel O."/>
            <person name="Chandler M."/>
            <person name="Cleiss J."/>
            <person name="Duran R."/>
            <person name="Elbaz-Poulichet F."/>
            <person name="Fonknechten N."/>
            <person name="Lauga B."/>
            <person name="Mornico D."/>
            <person name="Ortet P."/>
            <person name="Schaeffer C."/>
            <person name="Siguier P."/>
            <person name="Alexander Thil Smith A."/>
            <person name="Van Dorsselaer A."/>
            <person name="Weissenbach J."/>
            <person name="Medigue C."/>
            <person name="Le Paslier D."/>
        </authorList>
    </citation>
    <scope>NUCLEOTIDE SEQUENCE</scope>
</reference>
<accession>E6QMB1</accession>
<comment type="caution">
    <text evidence="1">The sequence shown here is derived from an EMBL/GenBank/DDBJ whole genome shotgun (WGS) entry which is preliminary data.</text>
</comment>
<sequence length="405" mass="45176">MTNAATSHATDYAQTFRCIGPDCEDSCCQGWQITLDQPALVQLQKLPDTALQAILNSQIIAHPTGSPETQVAHFQLSADRACPCLRSDHLCSIHAQYGEDFLPLGCRLFPRVRNRIDETLETSLSLSCPEAARLVLADPLLFQAFAQSPADLLDAIRTAPSSTHTPQPTPAMLFWPLRQLHLAILLDRSRPMAERLILLGELARSMDRDPNGIRALRGFRRQLQNSAAHPPATTAPTLLAFALTALDAALSANPENRRFHALVACFLSGMQYTPQSTEESLAARYQILRDDWLDPFLSRHPRLLENYLVNQVIRNLYPFASPSQSPAEASFFQQFSALLLEWTLIRIVCAGISGRHRDQLTQQHLIDAIQSLSRAIFHDQNHLPDMQSTFLEHIQSLPLTTLLAL</sequence>
<dbReference type="EMBL" id="CABQ01000211">
    <property type="protein sequence ID" value="CBI08382.1"/>
    <property type="molecule type" value="Genomic_DNA"/>
</dbReference>
<proteinExistence type="predicted"/>
<dbReference type="AlphaFoldDB" id="E6QMB1"/>
<name>E6QMB1_9ZZZZ</name>
<gene>
    <name evidence="1" type="ORF">CARN6_1840</name>
</gene>
<evidence type="ECO:0000313" key="1">
    <source>
        <dbReference type="EMBL" id="CBI08382.1"/>
    </source>
</evidence>
<protein>
    <recommendedName>
        <fullName evidence="2">Lysine-N-methylase</fullName>
    </recommendedName>
</protein>
<organism evidence="1">
    <name type="scientific">mine drainage metagenome</name>
    <dbReference type="NCBI Taxonomy" id="410659"/>
    <lineage>
        <taxon>unclassified sequences</taxon>
        <taxon>metagenomes</taxon>
        <taxon>ecological metagenomes</taxon>
    </lineage>
</organism>